<dbReference type="Gene3D" id="2.60.120.260">
    <property type="entry name" value="Galactose-binding domain-like"/>
    <property type="match status" value="1"/>
</dbReference>
<dbReference type="GO" id="GO:0009055">
    <property type="term" value="F:electron transfer activity"/>
    <property type="evidence" value="ECO:0007669"/>
    <property type="project" value="InterPro"/>
</dbReference>
<dbReference type="InterPro" id="IPR022655">
    <property type="entry name" value="DUF1553"/>
</dbReference>
<dbReference type="InterPro" id="IPR008979">
    <property type="entry name" value="Galactose-bd-like_sf"/>
</dbReference>
<dbReference type="InterPro" id="IPR011444">
    <property type="entry name" value="DUF1549"/>
</dbReference>
<dbReference type="Pfam" id="PF07583">
    <property type="entry name" value="PSCyt2"/>
    <property type="match status" value="1"/>
</dbReference>
<dbReference type="SMART" id="SM00606">
    <property type="entry name" value="CBD_IV"/>
    <property type="match status" value="1"/>
</dbReference>
<proteinExistence type="predicted"/>
<evidence type="ECO:0000256" key="1">
    <source>
        <dbReference type="ARBA" id="ARBA00022729"/>
    </source>
</evidence>
<dbReference type="InterPro" id="IPR011429">
    <property type="entry name" value="Cyt_c_Planctomycete-type"/>
</dbReference>
<dbReference type="EMBL" id="CP120682">
    <property type="protein sequence ID" value="WKN35063.1"/>
    <property type="molecule type" value="Genomic_DNA"/>
</dbReference>
<accession>A0AA49JBW2</accession>
<reference evidence="3" key="1">
    <citation type="journal article" date="2023" name="Comput. Struct. Biotechnol. J.">
        <title>Discovery of a novel marine Bacteroidetes with a rich repertoire of carbohydrate-active enzymes.</title>
        <authorList>
            <person name="Chen B."/>
            <person name="Liu G."/>
            <person name="Chen Q."/>
            <person name="Wang H."/>
            <person name="Liu L."/>
            <person name="Tang K."/>
        </authorList>
    </citation>
    <scope>NUCLEOTIDE SEQUENCE</scope>
    <source>
        <strain evidence="3">TK19036</strain>
    </source>
</reference>
<dbReference type="GO" id="GO:0030246">
    <property type="term" value="F:carbohydrate binding"/>
    <property type="evidence" value="ECO:0007669"/>
    <property type="project" value="InterPro"/>
</dbReference>
<dbReference type="GO" id="GO:0020037">
    <property type="term" value="F:heme binding"/>
    <property type="evidence" value="ECO:0007669"/>
    <property type="project" value="InterPro"/>
</dbReference>
<dbReference type="Pfam" id="PF07587">
    <property type="entry name" value="PSD1"/>
    <property type="match status" value="1"/>
</dbReference>
<dbReference type="PROSITE" id="PS51175">
    <property type="entry name" value="CBM6"/>
    <property type="match status" value="1"/>
</dbReference>
<dbReference type="CDD" id="cd04084">
    <property type="entry name" value="CBM6_xylanase-like"/>
    <property type="match status" value="1"/>
</dbReference>
<evidence type="ECO:0000313" key="3">
    <source>
        <dbReference type="EMBL" id="WKN35063.1"/>
    </source>
</evidence>
<dbReference type="InterPro" id="IPR036909">
    <property type="entry name" value="Cyt_c-like_dom_sf"/>
</dbReference>
<gene>
    <name evidence="3" type="ORF">K4G66_22050</name>
</gene>
<evidence type="ECO:0000259" key="2">
    <source>
        <dbReference type="PROSITE" id="PS51175"/>
    </source>
</evidence>
<dbReference type="PANTHER" id="PTHR35889:SF3">
    <property type="entry name" value="F-BOX DOMAIN-CONTAINING PROTEIN"/>
    <property type="match status" value="1"/>
</dbReference>
<dbReference type="InterPro" id="IPR005084">
    <property type="entry name" value="CBM6"/>
</dbReference>
<dbReference type="Pfam" id="PF07635">
    <property type="entry name" value="PSCyt1"/>
    <property type="match status" value="1"/>
</dbReference>
<organism evidence="3">
    <name type="scientific">Roseihalotalea indica</name>
    <dbReference type="NCBI Taxonomy" id="2867963"/>
    <lineage>
        <taxon>Bacteria</taxon>
        <taxon>Pseudomonadati</taxon>
        <taxon>Bacteroidota</taxon>
        <taxon>Cytophagia</taxon>
        <taxon>Cytophagales</taxon>
        <taxon>Catalimonadaceae</taxon>
        <taxon>Roseihalotalea</taxon>
    </lineage>
</organism>
<dbReference type="SUPFAM" id="SSF46626">
    <property type="entry name" value="Cytochrome c"/>
    <property type="match status" value="1"/>
</dbReference>
<feature type="domain" description="CBM6" evidence="2">
    <location>
        <begin position="419"/>
        <end position="543"/>
    </location>
</feature>
<dbReference type="PANTHER" id="PTHR35889">
    <property type="entry name" value="CYCLOINULO-OLIGOSACCHARIDE FRUCTANOTRANSFERASE-RELATED"/>
    <property type="match status" value="1"/>
</dbReference>
<dbReference type="SUPFAM" id="SSF49785">
    <property type="entry name" value="Galactose-binding domain-like"/>
    <property type="match status" value="1"/>
</dbReference>
<dbReference type="Pfam" id="PF03422">
    <property type="entry name" value="CBM_6"/>
    <property type="match status" value="1"/>
</dbReference>
<protein>
    <submittedName>
        <fullName evidence="3">DUF1553 domain-containing protein</fullName>
    </submittedName>
</protein>
<name>A0AA49JBW2_9BACT</name>
<keyword evidence="1" id="KW-0732">Signal</keyword>
<reference evidence="3" key="2">
    <citation type="journal article" date="2024" name="Antonie Van Leeuwenhoek">
        <title>Roseihalotalea indica gen. nov., sp. nov., a halophilic Bacteroidetes from mesopelagic Southwest Indian Ocean with higher carbohydrate metabolic potential.</title>
        <authorList>
            <person name="Chen B."/>
            <person name="Zhang M."/>
            <person name="Lin D."/>
            <person name="Ye J."/>
            <person name="Tang K."/>
        </authorList>
    </citation>
    <scope>NUCLEOTIDE SEQUENCE</scope>
    <source>
        <strain evidence="3">TK19036</strain>
    </source>
</reference>
<dbReference type="AlphaFoldDB" id="A0AA49JBW2"/>
<dbReference type="InterPro" id="IPR006584">
    <property type="entry name" value="Cellulose-bd_IV"/>
</dbReference>
<sequence>MNFKSLWLGIGLAILAASIFWVVRTDSSQQISYNQHIRPIINAKCITCHGGVKQSGGLSFLFREDALDTAESGQPAIIPGDAQHSEMFQRIIHHDPEYRMPLEAPPLTKEEINLIADWIDQGAQWEDHWAYIPPQKDIIPPDVSSDYEVRNEIDRFIFKKLQDNELTPAPQAEKEVLARRLYLDLTGLPPTPKEVQDFIDDNSPRAYETLVDRLLASLHFGERWAAMWLDLARYADTKGYEKDLDRSIWKYRDWVINAFNEDMPFDQFTVEQLAGDLLPNPTMDQLVATAFHRNTMANDEGGTDNEEFRVASVVERVGTTFEVWQGTTMACVQCHSHPYDPIRHEEFYEFMAFFNNTEDRDIYNEQPKLFTYEPEDAKDLASTLQWVTTHLQEQDRDLVPEEGFLYEKKEALLYDLGYRKVEAEEFHASSKLIELLAPDQDVVWQVQDSSWIMFENVDLSQVEAISFRCATAISGGFIDVRLDSLNGEKIGQTEITNTGQWDQWKEFKTSLPTVSGKHTIYYQFRKNKDLTQHLFHLDWIYYHERAPLKEKYSTTFNTKLVQLNSYKPITTPIMRDRPAEKSRETRIFERGNWMAPGQLVKADVPEMLGEIPKGEPTNRLGMARWLVSRDNPLTARVAVNRFWEQLFGLGIIETMEEFGSQGNPPSHVQLLDWLAVQFMDQHHWSVKALLKQIVMSAAYQQSSTATPEKIEKAPRNRLISRGPRVRLSAEQVRDQVLSVSGLINLDLYGPSIKPPRPDESTNGWGSWVAEEGEAQYRRSLYIFTKRTSPHPMLTTFDGTARNVCTSRRIRTNTPLQALTLLNDSTFYTAAKALALQMDATHPTDVSQCLQAGYERVMLRTPDAEKIQALELLYQDALHRYQQKTMVHPVAVGSHDSTRLKAFILVANALLNLDEFVTKN</sequence>